<organism evidence="1 2">
    <name type="scientific">Robertkochia marina</name>
    <dbReference type="NCBI Taxonomy" id="1227945"/>
    <lineage>
        <taxon>Bacteria</taxon>
        <taxon>Pseudomonadati</taxon>
        <taxon>Bacteroidota</taxon>
        <taxon>Flavobacteriia</taxon>
        <taxon>Flavobacteriales</taxon>
        <taxon>Flavobacteriaceae</taxon>
        <taxon>Robertkochia</taxon>
    </lineage>
</organism>
<evidence type="ECO:0000313" key="2">
    <source>
        <dbReference type="Proteomes" id="UP000305939"/>
    </source>
</evidence>
<name>A0A4S3M0I4_9FLAO</name>
<accession>A0A4S3M0I4</accession>
<gene>
    <name evidence="1" type="ORF">E7Z59_09845</name>
</gene>
<dbReference type="OrthoDB" id="9915651at2"/>
<proteinExistence type="predicted"/>
<comment type="caution">
    <text evidence="1">The sequence shown here is derived from an EMBL/GenBank/DDBJ whole genome shotgun (WGS) entry which is preliminary data.</text>
</comment>
<dbReference type="AlphaFoldDB" id="A0A4S3M0I4"/>
<dbReference type="Proteomes" id="UP000305939">
    <property type="component" value="Unassembled WGS sequence"/>
</dbReference>
<evidence type="ECO:0000313" key="1">
    <source>
        <dbReference type="EMBL" id="THD67942.1"/>
    </source>
</evidence>
<dbReference type="RefSeq" id="WP_136336147.1">
    <property type="nucleotide sequence ID" value="NZ_QXMP01000019.1"/>
</dbReference>
<sequence length="102" mass="12125">MPILPLDIENFNGRKLLFLLTLQEYHESGYLAFYIDEENDLWFQGEEGFLPFDQLEPIPVIALYESMPDNVKESDQYIHTPMVYVVEDYLKLVFGKKLRFKD</sequence>
<reference evidence="1 2" key="1">
    <citation type="submission" date="2019-04" db="EMBL/GenBank/DDBJ databases">
        <title>Draft genome sequence of Robertkochia marina CC-AMO-30D.</title>
        <authorList>
            <person name="Hameed A."/>
            <person name="Lin S.-Y."/>
            <person name="Shahina M."/>
            <person name="Lai W.-A."/>
            <person name="Young C.-C."/>
        </authorList>
    </citation>
    <scope>NUCLEOTIDE SEQUENCE [LARGE SCALE GENOMIC DNA]</scope>
    <source>
        <strain evidence="1 2">CC-AMO-30D</strain>
    </source>
</reference>
<keyword evidence="2" id="KW-1185">Reference proteome</keyword>
<protein>
    <submittedName>
        <fullName evidence="1">Uncharacterized protein</fullName>
    </submittedName>
</protein>
<dbReference type="EMBL" id="SSMC01000002">
    <property type="protein sequence ID" value="THD67942.1"/>
    <property type="molecule type" value="Genomic_DNA"/>
</dbReference>